<dbReference type="Proteomes" id="UP000778797">
    <property type="component" value="Unassembled WGS sequence"/>
</dbReference>
<reference evidence="2" key="2">
    <citation type="submission" date="2023-07" db="EMBL/GenBank/DDBJ databases">
        <title>Genome of Winogradskyella sp. E313.</title>
        <authorList>
            <person name="Zhou Y."/>
        </authorList>
    </citation>
    <scope>NUCLEOTIDE SEQUENCE [LARGE SCALE GENOMIC DNA]</scope>
    <source>
        <strain evidence="2">E313</strain>
    </source>
</reference>
<dbReference type="PROSITE" id="PS51257">
    <property type="entry name" value="PROKAR_LIPOPROTEIN"/>
    <property type="match status" value="1"/>
</dbReference>
<reference evidence="2" key="1">
    <citation type="submission" date="2021-03" db="EMBL/GenBank/DDBJ databases">
        <title>Genome of Cognatishimia sp. F0-27.</title>
        <authorList>
            <person name="Ping X."/>
        </authorList>
    </citation>
    <scope>NUCLEOTIDE SEQUENCE [LARGE SCALE GENOMIC DNA]</scope>
    <source>
        <strain evidence="2">E313</strain>
    </source>
</reference>
<name>A0ABS8EIM8_9FLAO</name>
<evidence type="ECO:0000313" key="1">
    <source>
        <dbReference type="EMBL" id="MCC1483063.1"/>
    </source>
</evidence>
<proteinExistence type="predicted"/>
<keyword evidence="2" id="KW-1185">Reference proteome</keyword>
<evidence type="ECO:0000313" key="2">
    <source>
        <dbReference type="Proteomes" id="UP000778797"/>
    </source>
</evidence>
<dbReference type="EMBL" id="JAFMPT010000001">
    <property type="protein sequence ID" value="MCC1483063.1"/>
    <property type="molecule type" value="Genomic_DNA"/>
</dbReference>
<dbReference type="RefSeq" id="WP_227475479.1">
    <property type="nucleotide sequence ID" value="NZ_JAFMPT010000001.1"/>
</dbReference>
<comment type="caution">
    <text evidence="1">The sequence shown here is derived from an EMBL/GenBank/DDBJ whole genome shotgun (WGS) entry which is preliminary data.</text>
</comment>
<organism evidence="1 2">
    <name type="scientific">Winogradskyella immobilis</name>
    <dbReference type="NCBI Taxonomy" id="2816852"/>
    <lineage>
        <taxon>Bacteria</taxon>
        <taxon>Pseudomonadati</taxon>
        <taxon>Bacteroidota</taxon>
        <taxon>Flavobacteriia</taxon>
        <taxon>Flavobacteriales</taxon>
        <taxon>Flavobacteriaceae</taxon>
        <taxon>Winogradskyella</taxon>
    </lineage>
</organism>
<accession>A0ABS8EIM8</accession>
<sequence>MKNVLFLVFLSFLIFSCGSDDDNNDDLPVIVQFVSVNVDGVSRVFDDNVTIDLVENALNYRLEDNNSDDWISFRIAENLVGTDFIGDFILNMDGINFIPSPMSPLGEFTSTISLNNSTGLTGVFSGGLANEFDASMPQLPEVALTNGIIQIER</sequence>
<gene>
    <name evidence="1" type="ORF">J1C55_00540</name>
</gene>
<protein>
    <submittedName>
        <fullName evidence="1">Uncharacterized protein</fullName>
    </submittedName>
</protein>